<dbReference type="InterPro" id="IPR015815">
    <property type="entry name" value="HIBADH-related"/>
</dbReference>
<sequence length="300" mass="30783">MKDQADVALLGAGKMGAALVERWAAAGRPVRVWNRTPEKANALVRPSVTAMPDVRAAVDGCSVVVSILTDGHALRDVLIGLGTVAAMKPGTLLIDFSTVDVPSSEAVATEAASRGVLYLRGGVSGTAAVVTAGNAGLLLSGPGQAIAAAGPVLDEISAHQVVVGTGEESRIIKLAANMLLAGTMQVVAEAVVMAESSGVPRGVVLDALDSTVMSSKFLTYKGSALRSRDYDATFRTADLRKDVTLALGQAAGVGVPMPVTENVRAQLDAACEQGWAEDDFLSLVRLAQRLADQPVDGVGQ</sequence>
<dbReference type="InterPro" id="IPR006115">
    <property type="entry name" value="6PGDH_NADP-bd"/>
</dbReference>
<dbReference type="Gene3D" id="1.10.1040.10">
    <property type="entry name" value="N-(1-d-carboxylethyl)-l-norvaline Dehydrogenase, domain 2"/>
    <property type="match status" value="1"/>
</dbReference>
<protein>
    <submittedName>
        <fullName evidence="5">Putative 6-phosphogluconate dehydrogenase</fullName>
    </submittedName>
</protein>
<gene>
    <name evidence="5" type="ORF">NOCA2270142</name>
</gene>
<evidence type="ECO:0000256" key="1">
    <source>
        <dbReference type="ARBA" id="ARBA00023002"/>
    </source>
</evidence>
<dbReference type="InterPro" id="IPR013328">
    <property type="entry name" value="6PGD_dom2"/>
</dbReference>
<keyword evidence="1" id="KW-0560">Oxidoreductase</keyword>
<dbReference type="GO" id="GO:0051287">
    <property type="term" value="F:NAD binding"/>
    <property type="evidence" value="ECO:0007669"/>
    <property type="project" value="InterPro"/>
</dbReference>
<dbReference type="PANTHER" id="PTHR43580:SF2">
    <property type="entry name" value="CYTOKINE-LIKE NUCLEAR FACTOR N-PAC"/>
    <property type="match status" value="1"/>
</dbReference>
<reference evidence="5" key="1">
    <citation type="submission" date="2015-08" db="EMBL/GenBank/DDBJ databases">
        <authorList>
            <person name="Babu N.S."/>
            <person name="Beckwith C.J."/>
            <person name="Beseler K.G."/>
            <person name="Brison A."/>
            <person name="Carone J.V."/>
            <person name="Caskin T.P."/>
            <person name="Diamond M."/>
            <person name="Durham M.E."/>
            <person name="Foxe J.M."/>
            <person name="Go M."/>
            <person name="Henderson B.A."/>
            <person name="Jones I.B."/>
            <person name="McGettigan J.A."/>
            <person name="Micheletti S.J."/>
            <person name="Nasrallah M.E."/>
            <person name="Ortiz D."/>
            <person name="Piller C.R."/>
            <person name="Privatt S.R."/>
            <person name="Schneider S.L."/>
            <person name="Sharp S."/>
            <person name="Smith T.C."/>
            <person name="Stanton J.D."/>
            <person name="Ullery H.E."/>
            <person name="Wilson R.J."/>
            <person name="Serrano M.G."/>
            <person name="Buck G."/>
            <person name="Lee V."/>
            <person name="Wang Y."/>
            <person name="Carvalho R."/>
            <person name="Voegtly L."/>
            <person name="Shi R."/>
            <person name="Duckworth R."/>
            <person name="Johnson A."/>
            <person name="Loviza R."/>
            <person name="Walstead R."/>
            <person name="Shah Z."/>
            <person name="Kiflezghi M."/>
            <person name="Wade K."/>
            <person name="Ball S.L."/>
            <person name="Bradley K.W."/>
            <person name="Asai D.J."/>
            <person name="Bowman C.A."/>
            <person name="Russell D.A."/>
            <person name="Pope W.H."/>
            <person name="Jacobs-Sera D."/>
            <person name="Hendrix R.W."/>
            <person name="Hatfull G.F."/>
        </authorList>
    </citation>
    <scope>NUCLEOTIDE SEQUENCE</scope>
</reference>
<dbReference type="Pfam" id="PF03446">
    <property type="entry name" value="NAD_binding_2"/>
    <property type="match status" value="1"/>
</dbReference>
<dbReference type="InterPro" id="IPR051265">
    <property type="entry name" value="HIBADH-related_NP60_sf"/>
</dbReference>
<dbReference type="InterPro" id="IPR029154">
    <property type="entry name" value="HIBADH-like_NADP-bd"/>
</dbReference>
<dbReference type="InterPro" id="IPR008927">
    <property type="entry name" value="6-PGluconate_DH-like_C_sf"/>
</dbReference>
<dbReference type="SUPFAM" id="SSF48179">
    <property type="entry name" value="6-phosphogluconate dehydrogenase C-terminal domain-like"/>
    <property type="match status" value="1"/>
</dbReference>
<evidence type="ECO:0000256" key="2">
    <source>
        <dbReference type="ARBA" id="ARBA00023027"/>
    </source>
</evidence>
<dbReference type="InterPro" id="IPR036291">
    <property type="entry name" value="NAD(P)-bd_dom_sf"/>
</dbReference>
<feature type="domain" description="3-hydroxyisobutyrate dehydrogenase-like NAD-binding" evidence="4">
    <location>
        <begin position="171"/>
        <end position="286"/>
    </location>
</feature>
<dbReference type="EMBL" id="CZKA01000020">
    <property type="protein sequence ID" value="CUR55507.1"/>
    <property type="molecule type" value="Genomic_DNA"/>
</dbReference>
<dbReference type="PIRSF" id="PIRSF000103">
    <property type="entry name" value="HIBADH"/>
    <property type="match status" value="1"/>
</dbReference>
<evidence type="ECO:0000313" key="5">
    <source>
        <dbReference type="EMBL" id="CUR55507.1"/>
    </source>
</evidence>
<accession>A0A2P2C0F8</accession>
<dbReference type="GO" id="GO:0050661">
    <property type="term" value="F:NADP binding"/>
    <property type="evidence" value="ECO:0007669"/>
    <property type="project" value="InterPro"/>
</dbReference>
<evidence type="ECO:0000259" key="4">
    <source>
        <dbReference type="Pfam" id="PF14833"/>
    </source>
</evidence>
<keyword evidence="2" id="KW-0520">NAD</keyword>
<dbReference type="AlphaFoldDB" id="A0A2P2C0F8"/>
<dbReference type="PANTHER" id="PTHR43580">
    <property type="entry name" value="OXIDOREDUCTASE GLYR1-RELATED"/>
    <property type="match status" value="1"/>
</dbReference>
<dbReference type="SUPFAM" id="SSF51735">
    <property type="entry name" value="NAD(P)-binding Rossmann-fold domains"/>
    <property type="match status" value="1"/>
</dbReference>
<dbReference type="Pfam" id="PF14833">
    <property type="entry name" value="NAD_binding_11"/>
    <property type="match status" value="1"/>
</dbReference>
<name>A0A2P2C0F8_9ZZZZ</name>
<evidence type="ECO:0000259" key="3">
    <source>
        <dbReference type="Pfam" id="PF03446"/>
    </source>
</evidence>
<dbReference type="Gene3D" id="3.40.50.720">
    <property type="entry name" value="NAD(P)-binding Rossmann-like Domain"/>
    <property type="match status" value="1"/>
</dbReference>
<proteinExistence type="predicted"/>
<feature type="domain" description="6-phosphogluconate dehydrogenase NADP-binding" evidence="3">
    <location>
        <begin position="6"/>
        <end position="164"/>
    </location>
</feature>
<organism evidence="5">
    <name type="scientific">metagenome</name>
    <dbReference type="NCBI Taxonomy" id="256318"/>
    <lineage>
        <taxon>unclassified sequences</taxon>
        <taxon>metagenomes</taxon>
    </lineage>
</organism>
<dbReference type="GO" id="GO:0016491">
    <property type="term" value="F:oxidoreductase activity"/>
    <property type="evidence" value="ECO:0007669"/>
    <property type="project" value="UniProtKB-KW"/>
</dbReference>